<gene>
    <name evidence="1" type="ORF">GN331_13935</name>
</gene>
<reference evidence="1 2" key="1">
    <citation type="submission" date="2019-12" db="EMBL/GenBank/DDBJ databases">
        <authorList>
            <person name="Xu J."/>
        </authorList>
    </citation>
    <scope>NUCLEOTIDE SEQUENCE [LARGE SCALE GENOMIC DNA]</scope>
    <source>
        <strain evidence="1 2">HX-5-24</strain>
    </source>
</reference>
<evidence type="ECO:0000313" key="2">
    <source>
        <dbReference type="Proteomes" id="UP000479692"/>
    </source>
</evidence>
<organism evidence="1 2">
    <name type="scientific">Noviluteimonas gilva</name>
    <dbReference type="NCBI Taxonomy" id="2682097"/>
    <lineage>
        <taxon>Bacteria</taxon>
        <taxon>Pseudomonadati</taxon>
        <taxon>Pseudomonadota</taxon>
        <taxon>Gammaproteobacteria</taxon>
        <taxon>Lysobacterales</taxon>
        <taxon>Lysobacteraceae</taxon>
        <taxon>Noviluteimonas</taxon>
    </lineage>
</organism>
<sequence length="161" mass="17996">MEDAIVRRKWKYTPIPATRWSVESRLQHPSNGTACFGAMPEVVHAGRTIFAGGDIVLRYGRHTGSRFSQNGFGFRHIWARRFHHVAEHGEAMDAVCEFVAGILRPGAHVYWETGRRVAIFCNANGEVIVEERGTAERPFYSIVTAIRHPVKPKGSRLGALG</sequence>
<protein>
    <submittedName>
        <fullName evidence="1">Uncharacterized protein</fullName>
    </submittedName>
</protein>
<comment type="caution">
    <text evidence="1">The sequence shown here is derived from an EMBL/GenBank/DDBJ whole genome shotgun (WGS) entry which is preliminary data.</text>
</comment>
<accession>A0A7C9LI05</accession>
<keyword evidence="2" id="KW-1185">Reference proteome</keyword>
<dbReference type="AlphaFoldDB" id="A0A7C9LI05"/>
<dbReference type="Proteomes" id="UP000479692">
    <property type="component" value="Unassembled WGS sequence"/>
</dbReference>
<dbReference type="RefSeq" id="WP_156642842.1">
    <property type="nucleotide sequence ID" value="NZ_WOXT01000004.1"/>
</dbReference>
<proteinExistence type="predicted"/>
<evidence type="ECO:0000313" key="1">
    <source>
        <dbReference type="EMBL" id="MUV15301.1"/>
    </source>
</evidence>
<dbReference type="EMBL" id="WOXT01000004">
    <property type="protein sequence ID" value="MUV15301.1"/>
    <property type="molecule type" value="Genomic_DNA"/>
</dbReference>
<name>A0A7C9LI05_9GAMM</name>